<reference evidence="3 4" key="1">
    <citation type="submission" date="2017-07" db="EMBL/GenBank/DDBJ databases">
        <title>Phylogenetic study on the rhizospheric bacterium Ochrobactrum sp. A44.</title>
        <authorList>
            <person name="Krzyzanowska D.M."/>
            <person name="Ossowicki A."/>
            <person name="Rajewska M."/>
            <person name="Maciag T."/>
            <person name="Kaczynski Z."/>
            <person name="Czerwicka M."/>
            <person name="Jafra S."/>
        </authorList>
    </citation>
    <scope>NUCLEOTIDE SEQUENCE [LARGE SCALE GENOMIC DNA]</scope>
    <source>
        <strain evidence="3 4">DSM 7216</strain>
    </source>
</reference>
<dbReference type="Pfam" id="PF03428">
    <property type="entry name" value="RP-C"/>
    <property type="match status" value="1"/>
</dbReference>
<dbReference type="NCBIfam" id="NF040974">
    <property type="entry name" value="RepABC_RepC"/>
    <property type="match status" value="1"/>
</dbReference>
<evidence type="ECO:0000259" key="2">
    <source>
        <dbReference type="Pfam" id="PF11800"/>
    </source>
</evidence>
<feature type="domain" description="Plasmid replication protein C N-terminal" evidence="1">
    <location>
        <begin position="21"/>
        <end position="177"/>
    </location>
</feature>
<dbReference type="InterPro" id="IPR047611">
    <property type="entry name" value="RepABC_RepC"/>
</dbReference>
<name>A0A256FBY3_9HYPH</name>
<dbReference type="AlphaFoldDB" id="A0A256FBY3"/>
<protein>
    <submittedName>
        <fullName evidence="3">Replication C N-terminal domain protein</fullName>
    </submittedName>
</protein>
<evidence type="ECO:0000259" key="1">
    <source>
        <dbReference type="Pfam" id="PF03428"/>
    </source>
</evidence>
<sequence>MQILERVTSAIRSRMTQCVSSQAKSEDIKKWELYKHLCIAKSEFRLNDRCLTVLNSLLSFLCDDVITSKSKFVVFPSNKQISIRAHMMPESTLRRHLASLIEAGIITRKDSPNCKRYAHKNGAGEVELAYGFDLSPLFARSSEIKNAANRILEEQRVIKRMRDEVSVIRRELAAVFEQHTGTKADGLFTLFREVVDCIPRRASGAKLAAIKTSLEAIQSDLTILLKTMDKDRVVSGNDAQIERQQIESLSESHIDNVKEIFDLKKETTDLDHQKCRLVKDQTLSLGLVLRAFPDIKAYASCRVMSWRDLIDASRVVSSFLGISHDAYINAVRSLGLQGATAAIAFILQKIDDIASPGGYLRSLTLKARVGGFCITQLLFSRVRAQNV</sequence>
<feature type="domain" description="Plasmid replication protein C C-terminal" evidence="2">
    <location>
        <begin position="285"/>
        <end position="383"/>
    </location>
</feature>
<dbReference type="EMBL" id="NNRJ01000057">
    <property type="protein sequence ID" value="OYR12240.1"/>
    <property type="molecule type" value="Genomic_DNA"/>
</dbReference>
<dbReference type="OrthoDB" id="7488837at2"/>
<evidence type="ECO:0000313" key="4">
    <source>
        <dbReference type="Proteomes" id="UP000215590"/>
    </source>
</evidence>
<dbReference type="InterPro" id="IPR005090">
    <property type="entry name" value="RepC_N"/>
</dbReference>
<dbReference type="Pfam" id="PF11800">
    <property type="entry name" value="RP-C_C"/>
    <property type="match status" value="1"/>
</dbReference>
<dbReference type="RefSeq" id="WP_094509193.1">
    <property type="nucleotide sequence ID" value="NZ_JBHEEK010000022.1"/>
</dbReference>
<organism evidence="3 4">
    <name type="scientific">Brucella thiophenivorans</name>
    <dbReference type="NCBI Taxonomy" id="571255"/>
    <lineage>
        <taxon>Bacteria</taxon>
        <taxon>Pseudomonadati</taxon>
        <taxon>Pseudomonadota</taxon>
        <taxon>Alphaproteobacteria</taxon>
        <taxon>Hyphomicrobiales</taxon>
        <taxon>Brucellaceae</taxon>
        <taxon>Brucella/Ochrobactrum group</taxon>
        <taxon>Brucella</taxon>
    </lineage>
</organism>
<accession>A0A256FBY3</accession>
<dbReference type="Proteomes" id="UP000215590">
    <property type="component" value="Unassembled WGS sequence"/>
</dbReference>
<proteinExistence type="predicted"/>
<gene>
    <name evidence="3" type="ORF">CEV31_3621</name>
</gene>
<keyword evidence="4" id="KW-1185">Reference proteome</keyword>
<comment type="caution">
    <text evidence="3">The sequence shown here is derived from an EMBL/GenBank/DDBJ whole genome shotgun (WGS) entry which is preliminary data.</text>
</comment>
<evidence type="ECO:0000313" key="3">
    <source>
        <dbReference type="EMBL" id="OYR12240.1"/>
    </source>
</evidence>
<dbReference type="InterPro" id="IPR021760">
    <property type="entry name" value="RepC_C"/>
</dbReference>